<keyword evidence="3 5" id="KW-1133">Transmembrane helix</keyword>
<sequence length="375" mass="38783">MEQYSISVSQFGYFAVVLFSSAGLASLLLAGIADRLTVVLQLILVHGGTAVAFLLVAVGSRLWVILFAAGVAGACQAFSTPITNLIVARSVSASLRPSWIGVKQSGVQAGQVVAGIGFPALYLIGGWRFACLVGAAFAVMLLVFGILIEKLAGEAREARFPDPASTVNGTSDGEVISGLGLVSQTLLLTGFTFMVGIGIQSTNVYLSLFAVERLEMSLVAGGVAVSVAGGIAILSRLAFTRSTWVLQHRVQTLLRGLVSGGVVAMAALILADVLHAPVLFWVGTCIHGATSLVIIVVVNSVIVQSRSGRGIGLATAVVAGGTYLGFASGPLVMGLLLSMFDGFLWAWVGVGTGYIGAFLILLAWGWWGSRVAGRP</sequence>
<dbReference type="PROSITE" id="PS50850">
    <property type="entry name" value="MFS"/>
    <property type="match status" value="1"/>
</dbReference>
<accession>A0ABY4YMV5</accession>
<keyword evidence="2 5" id="KW-0812">Transmembrane</keyword>
<dbReference type="EMBL" id="CP099490">
    <property type="protein sequence ID" value="USQ77820.1"/>
    <property type="molecule type" value="Genomic_DNA"/>
</dbReference>
<dbReference type="CDD" id="cd06174">
    <property type="entry name" value="MFS"/>
    <property type="match status" value="1"/>
</dbReference>
<evidence type="ECO:0000259" key="6">
    <source>
        <dbReference type="PROSITE" id="PS50850"/>
    </source>
</evidence>
<proteinExistence type="predicted"/>
<feature type="transmembrane region" description="Helical" evidence="5">
    <location>
        <begin position="12"/>
        <end position="32"/>
    </location>
</feature>
<gene>
    <name evidence="7" type="ORF">NF557_08000</name>
</gene>
<feature type="transmembrane region" description="Helical" evidence="5">
    <location>
        <begin position="127"/>
        <end position="148"/>
    </location>
</feature>
<evidence type="ECO:0000313" key="8">
    <source>
        <dbReference type="Proteomes" id="UP001056535"/>
    </source>
</evidence>
<dbReference type="InterPro" id="IPR020846">
    <property type="entry name" value="MFS_dom"/>
</dbReference>
<feature type="transmembrane region" description="Helical" evidence="5">
    <location>
        <begin position="277"/>
        <end position="298"/>
    </location>
</feature>
<dbReference type="Gene3D" id="1.20.1250.20">
    <property type="entry name" value="MFS general substrate transporter like domains"/>
    <property type="match status" value="2"/>
</dbReference>
<reference evidence="7" key="1">
    <citation type="submission" date="2022-06" db="EMBL/GenBank/DDBJ databases">
        <title>Ornithinimicrobium JY.X270.</title>
        <authorList>
            <person name="Huang Y."/>
        </authorList>
    </citation>
    <scope>NUCLEOTIDE SEQUENCE</scope>
    <source>
        <strain evidence="7">JY.X270</strain>
    </source>
</reference>
<evidence type="ECO:0000256" key="1">
    <source>
        <dbReference type="ARBA" id="ARBA00004651"/>
    </source>
</evidence>
<dbReference type="RefSeq" id="WP_252623504.1">
    <property type="nucleotide sequence ID" value="NZ_CP099490.1"/>
</dbReference>
<dbReference type="Proteomes" id="UP001056535">
    <property type="component" value="Chromosome"/>
</dbReference>
<organism evidence="7 8">
    <name type="scientific">Ornithinimicrobium cryptoxanthini</name>
    <dbReference type="NCBI Taxonomy" id="2934161"/>
    <lineage>
        <taxon>Bacteria</taxon>
        <taxon>Bacillati</taxon>
        <taxon>Actinomycetota</taxon>
        <taxon>Actinomycetes</taxon>
        <taxon>Micrococcales</taxon>
        <taxon>Ornithinimicrobiaceae</taxon>
        <taxon>Ornithinimicrobium</taxon>
    </lineage>
</organism>
<feature type="transmembrane region" description="Helical" evidence="5">
    <location>
        <begin position="186"/>
        <end position="206"/>
    </location>
</feature>
<protein>
    <submittedName>
        <fullName evidence="7">MFS transporter</fullName>
    </submittedName>
</protein>
<comment type="subcellular location">
    <subcellularLocation>
        <location evidence="1">Cell membrane</location>
        <topology evidence="1">Multi-pass membrane protein</topology>
    </subcellularLocation>
</comment>
<dbReference type="InterPro" id="IPR011701">
    <property type="entry name" value="MFS"/>
</dbReference>
<dbReference type="SUPFAM" id="SSF103473">
    <property type="entry name" value="MFS general substrate transporter"/>
    <property type="match status" value="1"/>
</dbReference>
<name>A0ABY4YMV5_9MICO</name>
<feature type="transmembrane region" description="Helical" evidence="5">
    <location>
        <begin position="218"/>
        <end position="240"/>
    </location>
</feature>
<feature type="transmembrane region" description="Helical" evidence="5">
    <location>
        <begin position="252"/>
        <end position="271"/>
    </location>
</feature>
<feature type="transmembrane region" description="Helical" evidence="5">
    <location>
        <begin position="343"/>
        <end position="367"/>
    </location>
</feature>
<evidence type="ECO:0000256" key="2">
    <source>
        <dbReference type="ARBA" id="ARBA00022692"/>
    </source>
</evidence>
<feature type="transmembrane region" description="Helical" evidence="5">
    <location>
        <begin position="310"/>
        <end position="337"/>
    </location>
</feature>
<evidence type="ECO:0000256" key="4">
    <source>
        <dbReference type="ARBA" id="ARBA00023136"/>
    </source>
</evidence>
<keyword evidence="4 5" id="KW-0472">Membrane</keyword>
<dbReference type="InterPro" id="IPR036259">
    <property type="entry name" value="MFS_trans_sf"/>
</dbReference>
<dbReference type="Pfam" id="PF07690">
    <property type="entry name" value="MFS_1"/>
    <property type="match status" value="1"/>
</dbReference>
<feature type="domain" description="Major facilitator superfamily (MFS) profile" evidence="6">
    <location>
        <begin position="1"/>
        <end position="375"/>
    </location>
</feature>
<evidence type="ECO:0000256" key="5">
    <source>
        <dbReference type="SAM" id="Phobius"/>
    </source>
</evidence>
<evidence type="ECO:0000256" key="3">
    <source>
        <dbReference type="ARBA" id="ARBA00022989"/>
    </source>
</evidence>
<evidence type="ECO:0000313" key="7">
    <source>
        <dbReference type="EMBL" id="USQ77820.1"/>
    </source>
</evidence>
<feature type="transmembrane region" description="Helical" evidence="5">
    <location>
        <begin position="38"/>
        <end position="58"/>
    </location>
</feature>
<keyword evidence="8" id="KW-1185">Reference proteome</keyword>
<feature type="transmembrane region" description="Helical" evidence="5">
    <location>
        <begin position="65"/>
        <end position="87"/>
    </location>
</feature>